<feature type="signal peptide" evidence="6">
    <location>
        <begin position="1"/>
        <end position="19"/>
    </location>
</feature>
<keyword evidence="4" id="KW-0106">Calcium</keyword>
<comment type="caution">
    <text evidence="7">The sequence shown here is derived from an EMBL/GenBank/DDBJ whole genome shotgun (WGS) entry which is preliminary data.</text>
</comment>
<dbReference type="Pfam" id="PF13385">
    <property type="entry name" value="Laminin_G_3"/>
    <property type="match status" value="1"/>
</dbReference>
<feature type="region of interest" description="Disordered" evidence="5">
    <location>
        <begin position="418"/>
        <end position="443"/>
    </location>
</feature>
<keyword evidence="2" id="KW-0964">Secreted</keyword>
<organism evidence="7 8">
    <name type="scientific">Luteolibacter rhizosphaerae</name>
    <dbReference type="NCBI Taxonomy" id="2989719"/>
    <lineage>
        <taxon>Bacteria</taxon>
        <taxon>Pseudomonadati</taxon>
        <taxon>Verrucomicrobiota</taxon>
        <taxon>Verrucomicrobiia</taxon>
        <taxon>Verrucomicrobiales</taxon>
        <taxon>Verrucomicrobiaceae</taxon>
        <taxon>Luteolibacter</taxon>
    </lineage>
</organism>
<evidence type="ECO:0008006" key="9">
    <source>
        <dbReference type="Google" id="ProtNLM"/>
    </source>
</evidence>
<dbReference type="InterPro" id="IPR059100">
    <property type="entry name" value="TSP3_bac"/>
</dbReference>
<name>A0ABT3G052_9BACT</name>
<evidence type="ECO:0000313" key="8">
    <source>
        <dbReference type="Proteomes" id="UP001165653"/>
    </source>
</evidence>
<keyword evidence="8" id="KW-1185">Reference proteome</keyword>
<dbReference type="SUPFAM" id="SSF49899">
    <property type="entry name" value="Concanavalin A-like lectins/glucanases"/>
    <property type="match status" value="1"/>
</dbReference>
<comment type="subcellular location">
    <subcellularLocation>
        <location evidence="1">Secreted</location>
    </subcellularLocation>
</comment>
<evidence type="ECO:0000256" key="5">
    <source>
        <dbReference type="SAM" id="MobiDB-lite"/>
    </source>
</evidence>
<evidence type="ECO:0000313" key="7">
    <source>
        <dbReference type="EMBL" id="MCW1913203.1"/>
    </source>
</evidence>
<evidence type="ECO:0000256" key="6">
    <source>
        <dbReference type="SAM" id="SignalP"/>
    </source>
</evidence>
<dbReference type="Proteomes" id="UP001165653">
    <property type="component" value="Unassembled WGS sequence"/>
</dbReference>
<sequence>MKASFLFVAGLLAASTARADLANPTGLWQLNGNFTPAAGSAALDASSLTAGSDYSFGTDGAGFQYLQTQPFTTPAKRLTVTNTAGPNGGAGATRTNRWTMVMDVKLDAMQPYAGLIQLSPLNNLDVTIYVASPNNLTGTVQPALSSASAVAVNTWYRLAITCGNDGAGGIPTQKCYLNGVPTGSPRTSTFNGNFSLQSVFHLFSDETVGGSDLKPAKLGSFAWWNEELSAADIATLGGPQPAGIQPPGLAVPSTIAATSPYIYGANVGWVHARPDQKGLVVGEYACSGFAYGANIGWINFGDGTPANGIRYANTDGADTGVNHDGAGTLYGLAWGANIGWINFGINSSGAPRPQSDPSRARVDLITGQFGGYAWGANVGWFDLSTLKTATLYSADTDGDGIADAWEIEKFGNLTAANGSSDADKDGISDKEEHIADTDPNDPNSRLRITQQLVSFFPNDGYNHWDVTFTSSPRRLYRLETSTNLGATPWVNEIGLFAPSSGPTTTRDFDFQPSPRNFLRVQAIKPLQP</sequence>
<evidence type="ECO:0000256" key="4">
    <source>
        <dbReference type="ARBA" id="ARBA00022837"/>
    </source>
</evidence>
<evidence type="ECO:0000256" key="3">
    <source>
        <dbReference type="ARBA" id="ARBA00022729"/>
    </source>
</evidence>
<gene>
    <name evidence="7" type="ORF">OJ996_06450</name>
</gene>
<feature type="chain" id="PRO_5047019001" description="Concanavalin A-like lectin/glucanase superfamily protein" evidence="6">
    <location>
        <begin position="20"/>
        <end position="528"/>
    </location>
</feature>
<keyword evidence="3 6" id="KW-0732">Signal</keyword>
<reference evidence="7" key="1">
    <citation type="submission" date="2022-10" db="EMBL/GenBank/DDBJ databases">
        <title>Luteolibacter sp. GHJ8, whole genome shotgun sequencing project.</title>
        <authorList>
            <person name="Zhao G."/>
            <person name="Shen L."/>
        </authorList>
    </citation>
    <scope>NUCLEOTIDE SEQUENCE</scope>
    <source>
        <strain evidence="7">GHJ8</strain>
    </source>
</reference>
<dbReference type="Pfam" id="PF18884">
    <property type="entry name" value="TSP3_bac"/>
    <property type="match status" value="2"/>
</dbReference>
<feature type="compositionally biased region" description="Basic and acidic residues" evidence="5">
    <location>
        <begin position="421"/>
        <end position="436"/>
    </location>
</feature>
<dbReference type="EMBL" id="JAPDDR010000003">
    <property type="protein sequence ID" value="MCW1913203.1"/>
    <property type="molecule type" value="Genomic_DNA"/>
</dbReference>
<evidence type="ECO:0000256" key="2">
    <source>
        <dbReference type="ARBA" id="ARBA00022525"/>
    </source>
</evidence>
<proteinExistence type="predicted"/>
<dbReference type="Gene3D" id="2.60.120.200">
    <property type="match status" value="1"/>
</dbReference>
<dbReference type="RefSeq" id="WP_264512420.1">
    <property type="nucleotide sequence ID" value="NZ_JAPDDR010000003.1"/>
</dbReference>
<evidence type="ECO:0000256" key="1">
    <source>
        <dbReference type="ARBA" id="ARBA00004613"/>
    </source>
</evidence>
<protein>
    <recommendedName>
        <fullName evidence="9">Concanavalin A-like lectin/glucanase superfamily protein</fullName>
    </recommendedName>
</protein>
<accession>A0ABT3G052</accession>
<dbReference type="InterPro" id="IPR013320">
    <property type="entry name" value="ConA-like_dom_sf"/>
</dbReference>